<accession>A0A1I2JWR9</accession>
<dbReference type="STRING" id="1003.SAMN04488541_10636"/>
<dbReference type="EMBL" id="FONY01000063">
    <property type="protein sequence ID" value="SFF57497.1"/>
    <property type="molecule type" value="Genomic_DNA"/>
</dbReference>
<proteinExistence type="predicted"/>
<dbReference type="Proteomes" id="UP000199513">
    <property type="component" value="Unassembled WGS sequence"/>
</dbReference>
<dbReference type="RefSeq" id="WP_091549396.1">
    <property type="nucleotide sequence ID" value="NZ_FONY01000063.1"/>
</dbReference>
<evidence type="ECO:0000313" key="1">
    <source>
        <dbReference type="EMBL" id="SFF57497.1"/>
    </source>
</evidence>
<reference evidence="1 2" key="1">
    <citation type="submission" date="2016-10" db="EMBL/GenBank/DDBJ databases">
        <authorList>
            <person name="de Groot N.N."/>
        </authorList>
    </citation>
    <scope>NUCLEOTIDE SEQUENCE [LARGE SCALE GENOMIC DNA]</scope>
    <source>
        <strain>GEY</strain>
        <strain evidence="2">DSM 9560</strain>
    </source>
</reference>
<name>A0A1I2JWR9_9BACT</name>
<protein>
    <submittedName>
        <fullName evidence="1">Uncharacterized protein</fullName>
    </submittedName>
</protein>
<keyword evidence="2" id="KW-1185">Reference proteome</keyword>
<gene>
    <name evidence="1" type="ORF">SAMN04488541_10636</name>
</gene>
<evidence type="ECO:0000313" key="2">
    <source>
        <dbReference type="Proteomes" id="UP000199513"/>
    </source>
</evidence>
<dbReference type="AlphaFoldDB" id="A0A1I2JWR9"/>
<sequence length="180" mass="21491">MKISLFSIVSITCISFFYQCKSIQNEFTIIKQKKESNCDNSKDNLPCESYTLLKNKFLFNGYGTIIMDTTNEINRFRLKGEKFYIISINDIFKAEQILEQHQKQKYRKYYRQYFGMITSAKDTIVSITYLDFQNNKFAKKRFPYWEYVNYADIIPCIDCDYPNVIVYLVNISRKTFAIDK</sequence>
<organism evidence="1 2">
    <name type="scientific">Thermoflexibacter ruber</name>
    <dbReference type="NCBI Taxonomy" id="1003"/>
    <lineage>
        <taxon>Bacteria</taxon>
        <taxon>Pseudomonadati</taxon>
        <taxon>Bacteroidota</taxon>
        <taxon>Cytophagia</taxon>
        <taxon>Cytophagales</taxon>
        <taxon>Thermoflexibacteraceae</taxon>
        <taxon>Thermoflexibacter</taxon>
    </lineage>
</organism>